<evidence type="ECO:0000313" key="2">
    <source>
        <dbReference type="EMBL" id="XCN18727.1"/>
    </source>
</evidence>
<organism evidence="2">
    <name type="scientific">Streptomyces sp. JL1001</name>
    <dbReference type="NCBI Taxonomy" id="3078227"/>
    <lineage>
        <taxon>Bacteria</taxon>
        <taxon>Bacillati</taxon>
        <taxon>Actinomycetota</taxon>
        <taxon>Actinomycetes</taxon>
        <taxon>Kitasatosporales</taxon>
        <taxon>Streptomycetaceae</taxon>
        <taxon>Streptomyces</taxon>
    </lineage>
</organism>
<gene>
    <name evidence="2" type="ORF">R1Y80_15250</name>
</gene>
<name>A0AAU8KV00_9ACTN</name>
<feature type="region of interest" description="Disordered" evidence="1">
    <location>
        <begin position="75"/>
        <end position="103"/>
    </location>
</feature>
<dbReference type="RefSeq" id="WP_199842288.1">
    <property type="nucleotide sequence ID" value="NZ_CP136798.1"/>
</dbReference>
<evidence type="ECO:0000256" key="1">
    <source>
        <dbReference type="SAM" id="MobiDB-lite"/>
    </source>
</evidence>
<reference evidence="2" key="1">
    <citation type="submission" date="2023-10" db="EMBL/GenBank/DDBJ databases">
        <title>Complete genome sequence of Streptomyces sp. JL1001.</title>
        <authorList>
            <person name="Jiang L."/>
        </authorList>
    </citation>
    <scope>NUCLEOTIDE SEQUENCE</scope>
    <source>
        <strain evidence="2">JL1001</strain>
    </source>
</reference>
<protein>
    <submittedName>
        <fullName evidence="2">Uncharacterized protein</fullName>
    </submittedName>
</protein>
<proteinExistence type="predicted"/>
<dbReference type="EMBL" id="CP136798">
    <property type="protein sequence ID" value="XCN18727.1"/>
    <property type="molecule type" value="Genomic_DNA"/>
</dbReference>
<accession>A0AAU8KV00</accession>
<dbReference type="AlphaFoldDB" id="A0AAU8KV00"/>
<sequence length="103" mass="11181">MALRFLGIWPNTPDDGSPTIWLEETTGDLIIQSWKADEETVRAAQEIGSVPGHSTDVPDHETVIRLPANMLQFIPRPAHEPVPRSASGTDGAPLANTISEGRE</sequence>